<evidence type="ECO:0000313" key="2">
    <source>
        <dbReference type="EMBL" id="KIL71304.1"/>
    </source>
</evidence>
<keyword evidence="1" id="KW-0812">Transmembrane</keyword>
<organism evidence="2 3">
    <name type="scientific">Amanita muscaria (strain Koide BX008)</name>
    <dbReference type="NCBI Taxonomy" id="946122"/>
    <lineage>
        <taxon>Eukaryota</taxon>
        <taxon>Fungi</taxon>
        <taxon>Dikarya</taxon>
        <taxon>Basidiomycota</taxon>
        <taxon>Agaricomycotina</taxon>
        <taxon>Agaricomycetes</taxon>
        <taxon>Agaricomycetidae</taxon>
        <taxon>Agaricales</taxon>
        <taxon>Pluteineae</taxon>
        <taxon>Amanitaceae</taxon>
        <taxon>Amanita</taxon>
    </lineage>
</organism>
<gene>
    <name evidence="2" type="ORF">M378DRAFT_154854</name>
</gene>
<dbReference type="EMBL" id="KN818222">
    <property type="protein sequence ID" value="KIL71304.1"/>
    <property type="molecule type" value="Genomic_DNA"/>
</dbReference>
<evidence type="ECO:0000256" key="1">
    <source>
        <dbReference type="SAM" id="Phobius"/>
    </source>
</evidence>
<keyword evidence="1" id="KW-1133">Transmembrane helix</keyword>
<protein>
    <submittedName>
        <fullName evidence="2">Uncharacterized protein</fullName>
    </submittedName>
</protein>
<reference evidence="2 3" key="1">
    <citation type="submission" date="2014-04" db="EMBL/GenBank/DDBJ databases">
        <title>Evolutionary Origins and Diversification of the Mycorrhizal Mutualists.</title>
        <authorList>
            <consortium name="DOE Joint Genome Institute"/>
            <consortium name="Mycorrhizal Genomics Consortium"/>
            <person name="Kohler A."/>
            <person name="Kuo A."/>
            <person name="Nagy L.G."/>
            <person name="Floudas D."/>
            <person name="Copeland A."/>
            <person name="Barry K.W."/>
            <person name="Cichocki N."/>
            <person name="Veneault-Fourrey C."/>
            <person name="LaButti K."/>
            <person name="Lindquist E.A."/>
            <person name="Lipzen A."/>
            <person name="Lundell T."/>
            <person name="Morin E."/>
            <person name="Murat C."/>
            <person name="Riley R."/>
            <person name="Ohm R."/>
            <person name="Sun H."/>
            <person name="Tunlid A."/>
            <person name="Henrissat B."/>
            <person name="Grigoriev I.V."/>
            <person name="Hibbett D.S."/>
            <person name="Martin F."/>
        </authorList>
    </citation>
    <scope>NUCLEOTIDE SEQUENCE [LARGE SCALE GENOMIC DNA]</scope>
    <source>
        <strain evidence="2 3">Koide BX008</strain>
    </source>
</reference>
<feature type="transmembrane region" description="Helical" evidence="1">
    <location>
        <begin position="55"/>
        <end position="73"/>
    </location>
</feature>
<proteinExistence type="predicted"/>
<dbReference type="HOGENOM" id="CLU_2512155_0_0_1"/>
<evidence type="ECO:0000313" key="3">
    <source>
        <dbReference type="Proteomes" id="UP000054549"/>
    </source>
</evidence>
<dbReference type="AlphaFoldDB" id="A0A0C2TVE5"/>
<dbReference type="InParanoid" id="A0A0C2TVE5"/>
<dbReference type="Proteomes" id="UP000054549">
    <property type="component" value="Unassembled WGS sequence"/>
</dbReference>
<keyword evidence="1" id="KW-0472">Membrane</keyword>
<keyword evidence="3" id="KW-1185">Reference proteome</keyword>
<name>A0A0C2TVE5_AMAMK</name>
<accession>A0A0C2TVE5</accession>
<sequence length="85" mass="9348">MRGELSVQVAQTPPSDNAFMIHVLAQSFPNLRFVVQDGTRHSGPFSLYPQTQTDSSIFLLIMIGLTIIASTIIKSSRDAATLEIR</sequence>